<evidence type="ECO:0000313" key="3">
    <source>
        <dbReference type="Proteomes" id="UP000660862"/>
    </source>
</evidence>
<reference evidence="2" key="2">
    <citation type="submission" date="2020-09" db="EMBL/GenBank/DDBJ databases">
        <authorList>
            <person name="Sun Q."/>
            <person name="Zhou Y."/>
        </authorList>
    </citation>
    <scope>NUCLEOTIDE SEQUENCE</scope>
    <source>
        <strain evidence="2">CGMCC 1.12195</strain>
    </source>
</reference>
<dbReference type="AlphaFoldDB" id="A0A917HYM1"/>
<feature type="domain" description="DUF6965" evidence="1">
    <location>
        <begin position="1"/>
        <end position="64"/>
    </location>
</feature>
<evidence type="ECO:0000259" key="1">
    <source>
        <dbReference type="Pfam" id="PF22292"/>
    </source>
</evidence>
<dbReference type="EMBL" id="BMER01000004">
    <property type="protein sequence ID" value="GGG95957.1"/>
    <property type="molecule type" value="Genomic_DNA"/>
</dbReference>
<dbReference type="Proteomes" id="UP000660862">
    <property type="component" value="Unassembled WGS sequence"/>
</dbReference>
<sequence>MTIQELEEFFAAHPVPPGTKQNAATTIVDAEKFLEVNLAVVKAWPKDIDKCPSYWHLCELAKVLSDRAESD</sequence>
<proteinExistence type="predicted"/>
<keyword evidence="3" id="KW-1185">Reference proteome</keyword>
<protein>
    <recommendedName>
        <fullName evidence="1">DUF6965 domain-containing protein</fullName>
    </recommendedName>
</protein>
<dbReference type="Pfam" id="PF22292">
    <property type="entry name" value="DUF6965"/>
    <property type="match status" value="1"/>
</dbReference>
<organism evidence="2 3">
    <name type="scientific">Parapedobacter pyrenivorans</name>
    <dbReference type="NCBI Taxonomy" id="1305674"/>
    <lineage>
        <taxon>Bacteria</taxon>
        <taxon>Pseudomonadati</taxon>
        <taxon>Bacteroidota</taxon>
        <taxon>Sphingobacteriia</taxon>
        <taxon>Sphingobacteriales</taxon>
        <taxon>Sphingobacteriaceae</taxon>
        <taxon>Parapedobacter</taxon>
    </lineage>
</organism>
<name>A0A917HYM1_9SPHI</name>
<evidence type="ECO:0000313" key="2">
    <source>
        <dbReference type="EMBL" id="GGG95957.1"/>
    </source>
</evidence>
<accession>A0A917HYM1</accession>
<dbReference type="InterPro" id="IPR054238">
    <property type="entry name" value="DUF6965"/>
</dbReference>
<comment type="caution">
    <text evidence="2">The sequence shown here is derived from an EMBL/GenBank/DDBJ whole genome shotgun (WGS) entry which is preliminary data.</text>
</comment>
<reference evidence="2" key="1">
    <citation type="journal article" date="2014" name="Int. J. Syst. Evol. Microbiol.">
        <title>Complete genome sequence of Corynebacterium casei LMG S-19264T (=DSM 44701T), isolated from a smear-ripened cheese.</title>
        <authorList>
            <consortium name="US DOE Joint Genome Institute (JGI-PGF)"/>
            <person name="Walter F."/>
            <person name="Albersmeier A."/>
            <person name="Kalinowski J."/>
            <person name="Ruckert C."/>
        </authorList>
    </citation>
    <scope>NUCLEOTIDE SEQUENCE</scope>
    <source>
        <strain evidence="2">CGMCC 1.12195</strain>
    </source>
</reference>
<gene>
    <name evidence="2" type="ORF">GCM10007415_33990</name>
</gene>
<dbReference type="RefSeq" id="WP_188507285.1">
    <property type="nucleotide sequence ID" value="NZ_BMER01000004.1"/>
</dbReference>